<organism evidence="11 12">
    <name type="scientific">Candidatus Iainarchaeum sp</name>
    <dbReference type="NCBI Taxonomy" id="3101447"/>
    <lineage>
        <taxon>Archaea</taxon>
        <taxon>Candidatus Iainarchaeota</taxon>
        <taxon>Candidatus Iainarchaeia</taxon>
        <taxon>Candidatus Iainarchaeales</taxon>
        <taxon>Candidatus Iainarchaeaceae</taxon>
        <taxon>Candidatus Iainarchaeum</taxon>
    </lineage>
</organism>
<evidence type="ECO:0000256" key="6">
    <source>
        <dbReference type="ARBA" id="ARBA00023235"/>
    </source>
</evidence>
<name>A0A938YYC7_9ARCH</name>
<dbReference type="PANTHER" id="PTHR43771">
    <property type="entry name" value="PHOSPHOMANNOMUTASE"/>
    <property type="match status" value="1"/>
</dbReference>
<keyword evidence="3" id="KW-0597">Phosphoprotein</keyword>
<dbReference type="GO" id="GO:0016868">
    <property type="term" value="F:intramolecular phosphotransferase activity"/>
    <property type="evidence" value="ECO:0007669"/>
    <property type="project" value="InterPro"/>
</dbReference>
<feature type="domain" description="Alpha-D-phosphohexomutase alpha/beta/alpha" evidence="9">
    <location>
        <begin position="205"/>
        <end position="304"/>
    </location>
</feature>
<evidence type="ECO:0000313" key="12">
    <source>
        <dbReference type="Proteomes" id="UP000809243"/>
    </source>
</evidence>
<evidence type="ECO:0000313" key="11">
    <source>
        <dbReference type="EMBL" id="MBN2067603.1"/>
    </source>
</evidence>
<evidence type="ECO:0000256" key="1">
    <source>
        <dbReference type="ARBA" id="ARBA00001946"/>
    </source>
</evidence>
<keyword evidence="4" id="KW-0479">Metal-binding</keyword>
<feature type="domain" description="Alpha-D-phosphohexomutase C-terminal" evidence="7">
    <location>
        <begin position="423"/>
        <end position="489"/>
    </location>
</feature>
<evidence type="ECO:0000256" key="4">
    <source>
        <dbReference type="ARBA" id="ARBA00022723"/>
    </source>
</evidence>
<dbReference type="GO" id="GO:0005975">
    <property type="term" value="P:carbohydrate metabolic process"/>
    <property type="evidence" value="ECO:0007669"/>
    <property type="project" value="InterPro"/>
</dbReference>
<dbReference type="Pfam" id="PF02880">
    <property type="entry name" value="PGM_PMM_III"/>
    <property type="match status" value="1"/>
</dbReference>
<comment type="cofactor">
    <cofactor evidence="1">
        <name>Mg(2+)</name>
        <dbReference type="ChEBI" id="CHEBI:18420"/>
    </cofactor>
</comment>
<proteinExistence type="inferred from homology"/>
<dbReference type="Gene3D" id="3.40.120.10">
    <property type="entry name" value="Alpha-D-Glucose-1,6-Bisphosphate, subunit A, domain 3"/>
    <property type="match status" value="3"/>
</dbReference>
<comment type="caution">
    <text evidence="11">The sequence shown here is derived from an EMBL/GenBank/DDBJ whole genome shotgun (WGS) entry which is preliminary data.</text>
</comment>
<evidence type="ECO:0000259" key="7">
    <source>
        <dbReference type="Pfam" id="PF00408"/>
    </source>
</evidence>
<keyword evidence="5" id="KW-0460">Magnesium</keyword>
<dbReference type="InterPro" id="IPR005844">
    <property type="entry name" value="A-D-PHexomutase_a/b/a-I"/>
</dbReference>
<evidence type="ECO:0000259" key="9">
    <source>
        <dbReference type="Pfam" id="PF02879"/>
    </source>
</evidence>
<protein>
    <submittedName>
        <fullName evidence="11">Phosphomannomutase/phosphoglucomutase</fullName>
    </submittedName>
</protein>
<evidence type="ECO:0000256" key="5">
    <source>
        <dbReference type="ARBA" id="ARBA00022842"/>
    </source>
</evidence>
<dbReference type="Proteomes" id="UP000809243">
    <property type="component" value="Unassembled WGS sequence"/>
</dbReference>
<dbReference type="InterPro" id="IPR036900">
    <property type="entry name" value="A-D-PHexomutase_C_sf"/>
</dbReference>
<evidence type="ECO:0000256" key="2">
    <source>
        <dbReference type="ARBA" id="ARBA00010231"/>
    </source>
</evidence>
<keyword evidence="6" id="KW-0413">Isomerase</keyword>
<dbReference type="InterPro" id="IPR005846">
    <property type="entry name" value="A-D-PHexomutase_a/b/a-III"/>
</dbReference>
<dbReference type="Pfam" id="PF02879">
    <property type="entry name" value="PGM_PMM_II"/>
    <property type="match status" value="1"/>
</dbReference>
<sequence>MSSNTLAPAGRLFRFFPAFSLSLRLAIALPPEPCLFLIYIKFIFLKRGDFSLNGVIEEIFKRYDVRGLYPGQLNDGIAYRAGRAFVQRFKPKTLAVGRDCRLGSEPLSKAFIKGAIGQGADITDIGLVSTDMIYFAVGKYGFDAGCMVTASHNPREWAGFKFCGKGATGISSENGLWDVRDLVASGKFEKPVKKGKLLQMDVLSDYTEKCLSLVDAKKIKPLKVVVDASNGMAAKTLSAIEARLPVKIVKVFFEVDGNFPGHEPNPLNPENVEALKKRVLEEKADLGAIFDGDGDRMLMVDEKGNPVNGSMLTCLIASSLLKKSPGSKILYTPVMSKAVPETIGENGGIPVLERVGHSFIKQRMRKENVLFGGEHSGHFYFRENYFADSGLIAWLVALEAISESGKKFSFLINPFRKYCAIDETNSDVRGKSAKLAEIEKIYAPKAEKTSKLDGFSAYFKGWWFNVRPSGTEDKLRLNLEADSRELMEAKKGELLKTIRA</sequence>
<dbReference type="Pfam" id="PF02878">
    <property type="entry name" value="PGM_PMM_I"/>
    <property type="match status" value="1"/>
</dbReference>
<dbReference type="Pfam" id="PF00408">
    <property type="entry name" value="PGM_PMM_IV"/>
    <property type="match status" value="1"/>
</dbReference>
<feature type="domain" description="Alpha-D-phosphohexomutase alpha/beta/alpha" evidence="10">
    <location>
        <begin position="308"/>
        <end position="417"/>
    </location>
</feature>
<evidence type="ECO:0000259" key="10">
    <source>
        <dbReference type="Pfam" id="PF02880"/>
    </source>
</evidence>
<dbReference type="InterPro" id="IPR005845">
    <property type="entry name" value="A-D-PHexomutase_a/b/a-II"/>
</dbReference>
<evidence type="ECO:0000259" key="8">
    <source>
        <dbReference type="Pfam" id="PF02878"/>
    </source>
</evidence>
<accession>A0A938YYC7</accession>
<dbReference type="SUPFAM" id="SSF55957">
    <property type="entry name" value="Phosphoglucomutase, C-terminal domain"/>
    <property type="match status" value="1"/>
</dbReference>
<dbReference type="InterPro" id="IPR005843">
    <property type="entry name" value="A-D-PHexomutase_C"/>
</dbReference>
<dbReference type="Gene3D" id="3.30.310.50">
    <property type="entry name" value="Alpha-D-phosphohexomutase, C-terminal domain"/>
    <property type="match status" value="1"/>
</dbReference>
<evidence type="ECO:0000256" key="3">
    <source>
        <dbReference type="ARBA" id="ARBA00022553"/>
    </source>
</evidence>
<dbReference type="AlphaFoldDB" id="A0A938YYC7"/>
<dbReference type="CDD" id="cd03089">
    <property type="entry name" value="PMM_PGM"/>
    <property type="match status" value="1"/>
</dbReference>
<dbReference type="GO" id="GO:0046872">
    <property type="term" value="F:metal ion binding"/>
    <property type="evidence" value="ECO:0007669"/>
    <property type="project" value="UniProtKB-KW"/>
</dbReference>
<dbReference type="PANTHER" id="PTHR43771:SF1">
    <property type="entry name" value="PHOSPHOMANNOMUTASE"/>
    <property type="match status" value="1"/>
</dbReference>
<dbReference type="InterPro" id="IPR016055">
    <property type="entry name" value="A-D-PHexomutase_a/b/a-I/II/III"/>
</dbReference>
<dbReference type="EMBL" id="JAFGDB010000066">
    <property type="protein sequence ID" value="MBN2067603.1"/>
    <property type="molecule type" value="Genomic_DNA"/>
</dbReference>
<reference evidence="11" key="1">
    <citation type="submission" date="2021-01" db="EMBL/GenBank/DDBJ databases">
        <title>Active Sulfur Cycling in an Early Earth Analoge.</title>
        <authorList>
            <person name="Hahn C.R."/>
            <person name="Youssef N.H."/>
            <person name="Elshahed M."/>
        </authorList>
    </citation>
    <scope>NUCLEOTIDE SEQUENCE</scope>
    <source>
        <strain evidence="11">Zod_Metabat.1151</strain>
    </source>
</reference>
<dbReference type="InterPro" id="IPR005841">
    <property type="entry name" value="Alpha-D-phosphohexomutase_SF"/>
</dbReference>
<dbReference type="SUPFAM" id="SSF53738">
    <property type="entry name" value="Phosphoglucomutase, first 3 domains"/>
    <property type="match status" value="3"/>
</dbReference>
<feature type="domain" description="Alpha-D-phosphohexomutase alpha/beta/alpha" evidence="8">
    <location>
        <begin position="58"/>
        <end position="173"/>
    </location>
</feature>
<comment type="similarity">
    <text evidence="2">Belongs to the phosphohexose mutase family.</text>
</comment>
<gene>
    <name evidence="11" type="ORF">JW744_04000</name>
</gene>
<dbReference type="PRINTS" id="PR00509">
    <property type="entry name" value="PGMPMM"/>
</dbReference>